<evidence type="ECO:0000256" key="6">
    <source>
        <dbReference type="ARBA" id="ARBA00034103"/>
    </source>
</evidence>
<accession>A0A8T2KNC6</accession>
<protein>
    <recommendedName>
        <fullName evidence="10">Complexin-4</fullName>
    </recommendedName>
</protein>
<comment type="similarity">
    <text evidence="1">Belongs to the complexin/synaphin family.</text>
</comment>
<name>A0A8T2KNC6_9PIPI</name>
<evidence type="ECO:0008006" key="10">
    <source>
        <dbReference type="Google" id="ProtNLM"/>
    </source>
</evidence>
<organism evidence="8 9">
    <name type="scientific">Hymenochirus boettgeri</name>
    <name type="common">Congo dwarf clawed frog</name>
    <dbReference type="NCBI Taxonomy" id="247094"/>
    <lineage>
        <taxon>Eukaryota</taxon>
        <taxon>Metazoa</taxon>
        <taxon>Chordata</taxon>
        <taxon>Craniata</taxon>
        <taxon>Vertebrata</taxon>
        <taxon>Euteleostomi</taxon>
        <taxon>Amphibia</taxon>
        <taxon>Batrachia</taxon>
        <taxon>Anura</taxon>
        <taxon>Pipoidea</taxon>
        <taxon>Pipidae</taxon>
        <taxon>Pipinae</taxon>
        <taxon>Hymenochirus</taxon>
    </lineage>
</organism>
<dbReference type="EMBL" id="JAACNH010000001">
    <property type="protein sequence ID" value="KAG8456797.1"/>
    <property type="molecule type" value="Genomic_DNA"/>
</dbReference>
<evidence type="ECO:0000256" key="5">
    <source>
        <dbReference type="ARBA" id="ARBA00023018"/>
    </source>
</evidence>
<keyword evidence="2" id="KW-0813">Transport</keyword>
<comment type="subcellular location">
    <subcellularLocation>
        <location evidence="6">Synapse</location>
    </subcellularLocation>
</comment>
<dbReference type="InterPro" id="IPR008849">
    <property type="entry name" value="Synaphin"/>
</dbReference>
<dbReference type="GO" id="GO:0046928">
    <property type="term" value="P:regulation of neurotransmitter secretion"/>
    <property type="evidence" value="ECO:0007669"/>
    <property type="project" value="TreeGrafter"/>
</dbReference>
<keyword evidence="3" id="KW-0268">Exocytosis</keyword>
<keyword evidence="5" id="KW-0770">Synapse</keyword>
<evidence type="ECO:0000256" key="1">
    <source>
        <dbReference type="ARBA" id="ARBA00005396"/>
    </source>
</evidence>
<dbReference type="PANTHER" id="PTHR16705">
    <property type="entry name" value="COMPLEXIN"/>
    <property type="match status" value="1"/>
</dbReference>
<dbReference type="Proteomes" id="UP000812440">
    <property type="component" value="Chromosome 1"/>
</dbReference>
<dbReference type="GO" id="GO:0031201">
    <property type="term" value="C:SNARE complex"/>
    <property type="evidence" value="ECO:0007669"/>
    <property type="project" value="TreeGrafter"/>
</dbReference>
<dbReference type="GO" id="GO:0043195">
    <property type="term" value="C:terminal bouton"/>
    <property type="evidence" value="ECO:0007669"/>
    <property type="project" value="TreeGrafter"/>
</dbReference>
<dbReference type="PANTHER" id="PTHR16705:SF7">
    <property type="entry name" value="COMPLEXIN-4"/>
    <property type="match status" value="1"/>
</dbReference>
<sequence>MSFLLKAMVGNPLKGFGLGGSSEEKKEEGEASNPAAEAGMTREEFEEYQRQLVEEKIERDAKFVQKKAERATLRLHMRDKYRLPKSEMDENQIQMAGDDVDLPDELQKMVAEDQDEEEEKDSILGQIQNLQNLDMDTIKEKATATFTEIKQVAEDKCSVM</sequence>
<evidence type="ECO:0000256" key="4">
    <source>
        <dbReference type="ARBA" id="ARBA00022775"/>
    </source>
</evidence>
<evidence type="ECO:0000256" key="7">
    <source>
        <dbReference type="SAM" id="MobiDB-lite"/>
    </source>
</evidence>
<dbReference type="OrthoDB" id="9942329at2759"/>
<dbReference type="CDD" id="cd22809">
    <property type="entry name" value="Complexin_NTD_CPLX_III_IV"/>
    <property type="match status" value="1"/>
</dbReference>
<evidence type="ECO:0000313" key="8">
    <source>
        <dbReference type="EMBL" id="KAG8456797.1"/>
    </source>
</evidence>
<keyword evidence="9" id="KW-1185">Reference proteome</keyword>
<reference evidence="8" key="1">
    <citation type="thesis" date="2020" institute="ProQuest LLC" country="789 East Eisenhower Parkway, Ann Arbor, MI, USA">
        <title>Comparative Genomics and Chromosome Evolution.</title>
        <authorList>
            <person name="Mudd A.B."/>
        </authorList>
    </citation>
    <scope>NUCLEOTIDE SEQUENCE</scope>
    <source>
        <strain evidence="8">Female2</strain>
        <tissue evidence="8">Blood</tissue>
    </source>
</reference>
<evidence type="ECO:0000313" key="9">
    <source>
        <dbReference type="Proteomes" id="UP000812440"/>
    </source>
</evidence>
<dbReference type="Pfam" id="PF05835">
    <property type="entry name" value="Synaphin"/>
    <property type="match status" value="1"/>
</dbReference>
<evidence type="ECO:0000256" key="2">
    <source>
        <dbReference type="ARBA" id="ARBA00022448"/>
    </source>
</evidence>
<evidence type="ECO:0000256" key="3">
    <source>
        <dbReference type="ARBA" id="ARBA00022483"/>
    </source>
</evidence>
<keyword evidence="4" id="KW-0532">Neurotransmitter transport</keyword>
<comment type="caution">
    <text evidence="8">The sequence shown here is derived from an EMBL/GenBank/DDBJ whole genome shotgun (WGS) entry which is preliminary data.</text>
</comment>
<dbReference type="GO" id="GO:0016079">
    <property type="term" value="P:synaptic vesicle exocytosis"/>
    <property type="evidence" value="ECO:0007669"/>
    <property type="project" value="TreeGrafter"/>
</dbReference>
<proteinExistence type="inferred from homology"/>
<feature type="region of interest" description="Disordered" evidence="7">
    <location>
        <begin position="1"/>
        <end position="47"/>
    </location>
</feature>
<dbReference type="GO" id="GO:0019905">
    <property type="term" value="F:syntaxin binding"/>
    <property type="evidence" value="ECO:0007669"/>
    <property type="project" value="InterPro"/>
</dbReference>
<gene>
    <name evidence="8" type="ORF">GDO86_002545</name>
</gene>
<dbReference type="AlphaFoldDB" id="A0A8T2KNC6"/>